<dbReference type="InterPro" id="IPR003477">
    <property type="entry name" value="PemK-like"/>
</dbReference>
<dbReference type="GO" id="GO:0003677">
    <property type="term" value="F:DNA binding"/>
    <property type="evidence" value="ECO:0007669"/>
    <property type="project" value="InterPro"/>
</dbReference>
<dbReference type="PANTHER" id="PTHR33988:SF3">
    <property type="entry name" value="ENDORIBONUCLEASE TOXIN CHPB-RELATED"/>
    <property type="match status" value="1"/>
</dbReference>
<evidence type="ECO:0000256" key="2">
    <source>
        <dbReference type="ARBA" id="ARBA00022649"/>
    </source>
</evidence>
<dbReference type="Proteomes" id="UP000593846">
    <property type="component" value="Chromosome"/>
</dbReference>
<dbReference type="PANTHER" id="PTHR33988">
    <property type="entry name" value="ENDORIBONUCLEASE MAZF-RELATED"/>
    <property type="match status" value="1"/>
</dbReference>
<dbReference type="InterPro" id="IPR011067">
    <property type="entry name" value="Plasmid_toxin/cell-grow_inhib"/>
</dbReference>
<dbReference type="RefSeq" id="WP_200988873.1">
    <property type="nucleotide sequence ID" value="NZ_CP063311.1"/>
</dbReference>
<keyword evidence="4" id="KW-1185">Reference proteome</keyword>
<comment type="similarity">
    <text evidence="1">Belongs to the PemK/MazF family.</text>
</comment>
<proteinExistence type="inferred from homology"/>
<evidence type="ECO:0000313" key="3">
    <source>
        <dbReference type="EMBL" id="QOV23324.1"/>
    </source>
</evidence>
<protein>
    <submittedName>
        <fullName evidence="3">Type II toxin-antitoxin system PemK/MazF family toxin</fullName>
    </submittedName>
</protein>
<dbReference type="Gene3D" id="2.30.30.110">
    <property type="match status" value="1"/>
</dbReference>
<dbReference type="Pfam" id="PF02452">
    <property type="entry name" value="PemK_toxin"/>
    <property type="match status" value="1"/>
</dbReference>
<dbReference type="GO" id="GO:0004521">
    <property type="term" value="F:RNA endonuclease activity"/>
    <property type="evidence" value="ECO:0007669"/>
    <property type="project" value="TreeGrafter"/>
</dbReference>
<dbReference type="SUPFAM" id="SSF50118">
    <property type="entry name" value="Cell growth inhibitor/plasmid maintenance toxic component"/>
    <property type="match status" value="1"/>
</dbReference>
<accession>A0A7S6U6B4</accession>
<dbReference type="EMBL" id="CP063311">
    <property type="protein sequence ID" value="QOV23324.1"/>
    <property type="molecule type" value="Genomic_DNA"/>
</dbReference>
<name>A0A7S6U6B4_9CYAN</name>
<keyword evidence="2" id="KW-1277">Toxin-antitoxin system</keyword>
<organism evidence="3 4">
    <name type="scientific">Anabaenopsis elenkinii CCIBt3563</name>
    <dbReference type="NCBI Taxonomy" id="2779889"/>
    <lineage>
        <taxon>Bacteria</taxon>
        <taxon>Bacillati</taxon>
        <taxon>Cyanobacteriota</taxon>
        <taxon>Cyanophyceae</taxon>
        <taxon>Nostocales</taxon>
        <taxon>Nodulariaceae</taxon>
        <taxon>Anabaenopsis</taxon>
    </lineage>
</organism>
<gene>
    <name evidence="3" type="ORF">IM676_03095</name>
</gene>
<dbReference type="GO" id="GO:0016075">
    <property type="term" value="P:rRNA catabolic process"/>
    <property type="evidence" value="ECO:0007669"/>
    <property type="project" value="TreeGrafter"/>
</dbReference>
<dbReference type="AlphaFoldDB" id="A0A7S6U6B4"/>
<evidence type="ECO:0000313" key="4">
    <source>
        <dbReference type="Proteomes" id="UP000593846"/>
    </source>
</evidence>
<dbReference type="GO" id="GO:0006402">
    <property type="term" value="P:mRNA catabolic process"/>
    <property type="evidence" value="ECO:0007669"/>
    <property type="project" value="TreeGrafter"/>
</dbReference>
<sequence length="112" mass="12514">MVDKYIPCRGDIVKLNFNPTLGREQAGYRPALIITPQQFNQVTNLALVCPITSKIKGLNLEVVLPNGLITKGAILTFQVKTIDWQTRQVKFMESLPEETMEEVTAKLQALIG</sequence>
<dbReference type="KEGG" id="aee:IM676_03095"/>
<reference evidence="4" key="1">
    <citation type="submission" date="2020-10" db="EMBL/GenBank/DDBJ databases">
        <title>Genome-based taxonomic classification of the species Anabaenopsis elenkinii.</title>
        <authorList>
            <person name="Delbaje E."/>
            <person name="Andreote A.P.D."/>
            <person name="Pellegrinetti T.A."/>
            <person name="Cruz R.B."/>
            <person name="Branco L.H.Z."/>
            <person name="Fiore M.F."/>
        </authorList>
    </citation>
    <scope>NUCLEOTIDE SEQUENCE [LARGE SCALE GENOMIC DNA]</scope>
    <source>
        <strain evidence="4">CCIBt3563</strain>
    </source>
</reference>
<evidence type="ECO:0000256" key="1">
    <source>
        <dbReference type="ARBA" id="ARBA00007521"/>
    </source>
</evidence>